<accession>A0A1E7YN48</accession>
<dbReference type="Pfam" id="PF13362">
    <property type="entry name" value="Toprim_3"/>
    <property type="match status" value="1"/>
</dbReference>
<comment type="caution">
    <text evidence="2">The sequence shown here is derived from an EMBL/GenBank/DDBJ whole genome shotgun (WGS) entry which is preliminary data.</text>
</comment>
<evidence type="ECO:0000313" key="3">
    <source>
        <dbReference type="Proteomes" id="UP000175616"/>
    </source>
</evidence>
<dbReference type="EMBL" id="LZYE01000193">
    <property type="protein sequence ID" value="OFC35626.1"/>
    <property type="molecule type" value="Genomic_DNA"/>
</dbReference>
<reference evidence="2 3" key="1">
    <citation type="submission" date="2016-06" db="EMBL/GenBank/DDBJ databases">
        <title>Gene turnover analysis identifies the evolutionary adaptation of the extremophile Acidithiobacillus caldus.</title>
        <authorList>
            <person name="Zhang X."/>
        </authorList>
    </citation>
    <scope>NUCLEOTIDE SEQUENCE [LARGE SCALE GENOMIC DNA]</scope>
    <source>
        <strain evidence="2 3">DX</strain>
    </source>
</reference>
<evidence type="ECO:0000313" key="2">
    <source>
        <dbReference type="EMBL" id="OFC35626.1"/>
    </source>
</evidence>
<dbReference type="AlphaFoldDB" id="A0A1E7YN48"/>
<dbReference type="CDD" id="cd01029">
    <property type="entry name" value="TOPRIM_primases"/>
    <property type="match status" value="1"/>
</dbReference>
<dbReference type="InterPro" id="IPR034154">
    <property type="entry name" value="TOPRIM_DnaG/twinkle"/>
</dbReference>
<dbReference type="InterPro" id="IPR006171">
    <property type="entry name" value="TOPRIM_dom"/>
</dbReference>
<dbReference type="Proteomes" id="UP000175616">
    <property type="component" value="Unassembled WGS sequence"/>
</dbReference>
<organism evidence="2 3">
    <name type="scientific">Acidithiobacillus caldus</name>
    <dbReference type="NCBI Taxonomy" id="33059"/>
    <lineage>
        <taxon>Bacteria</taxon>
        <taxon>Pseudomonadati</taxon>
        <taxon>Pseudomonadota</taxon>
        <taxon>Acidithiobacillia</taxon>
        <taxon>Acidithiobacillales</taxon>
        <taxon>Acidithiobacillaceae</taxon>
        <taxon>Acidithiobacillus</taxon>
    </lineage>
</organism>
<evidence type="ECO:0000259" key="1">
    <source>
        <dbReference type="Pfam" id="PF13362"/>
    </source>
</evidence>
<protein>
    <recommendedName>
        <fullName evidence="1">Toprim domain-containing protein</fullName>
    </recommendedName>
</protein>
<name>A0A1E7YN48_9PROT</name>
<sequence length="277" mass="30676">MELAPGQSIVPDGRLHRVRLAADRPGQRTGWYRLHIDPPPAGVAGDWRTGCQVKWCSKRAERLSPAERGALRRRIERERADREAEDEARYRKAARRGAWIWRHAKPAAVSHDYLQRKGLEPGIARQCEGMLILPVLDFSGYLRGVQYIHADGQKRFLRGMKKAGAFIPVADRPDGTRPLWIAEGWATACTLQVSSPFICAIAGLDAGNLRSVAMEARRRWPALDIVVCPDFDPVGTAKGRDAALAAQACILPPPIEIPEGATDWNDLMATRKGVTHA</sequence>
<gene>
    <name evidence="2" type="ORF">BAE27_07300</name>
</gene>
<feature type="domain" description="Toprim" evidence="1">
    <location>
        <begin position="180"/>
        <end position="269"/>
    </location>
</feature>
<proteinExistence type="predicted"/>